<name>A0A2H5Y980_9CHLR</name>
<comment type="caution">
    <text evidence="2">The sequence shown here is derived from an EMBL/GenBank/DDBJ whole genome shotgun (WGS) entry which is preliminary data.</text>
</comment>
<gene>
    <name evidence="2" type="ORF">HRbin22_02267</name>
</gene>
<reference evidence="3" key="1">
    <citation type="submission" date="2017-09" db="EMBL/GenBank/DDBJ databases">
        <title>Metaegenomics of thermophilic ammonia-oxidizing enrichment culture.</title>
        <authorList>
            <person name="Kato S."/>
            <person name="Suzuki K."/>
        </authorList>
    </citation>
    <scope>NUCLEOTIDE SEQUENCE [LARGE SCALE GENOMIC DNA]</scope>
</reference>
<evidence type="ECO:0008006" key="4">
    <source>
        <dbReference type="Google" id="ProtNLM"/>
    </source>
</evidence>
<sequence length="127" mass="13427">MLGTSEGIQETIPGRIIVAPQVLRDIVHQTIAQIPGVARLAAARVGPWSLSGGVRLTIIEDRVRIDLALVVRPDVPFREVARQVQEEVARAIRDLTGLEVAAVNVLIADVEVEDRGPSPAPGSSGGA</sequence>
<dbReference type="EMBL" id="BEHY01000091">
    <property type="protein sequence ID" value="GBD10004.1"/>
    <property type="molecule type" value="Genomic_DNA"/>
</dbReference>
<dbReference type="AlphaFoldDB" id="A0A2H5Y980"/>
<dbReference type="Pfam" id="PF03780">
    <property type="entry name" value="Asp23"/>
    <property type="match status" value="1"/>
</dbReference>
<evidence type="ECO:0000256" key="1">
    <source>
        <dbReference type="ARBA" id="ARBA00005721"/>
    </source>
</evidence>
<dbReference type="PANTHER" id="PTHR34297">
    <property type="entry name" value="HYPOTHETICAL CYTOSOLIC PROTEIN-RELATED"/>
    <property type="match status" value="1"/>
</dbReference>
<accession>A0A2H5Y980</accession>
<evidence type="ECO:0000313" key="2">
    <source>
        <dbReference type="EMBL" id="GBD10004.1"/>
    </source>
</evidence>
<dbReference type="InterPro" id="IPR005531">
    <property type="entry name" value="Asp23"/>
</dbReference>
<protein>
    <recommendedName>
        <fullName evidence="4">Asp23/Gls24 family envelope stress response protein</fullName>
    </recommendedName>
</protein>
<organism evidence="2 3">
    <name type="scientific">Candidatus Thermoflexus japonica</name>
    <dbReference type="NCBI Taxonomy" id="2035417"/>
    <lineage>
        <taxon>Bacteria</taxon>
        <taxon>Bacillati</taxon>
        <taxon>Chloroflexota</taxon>
        <taxon>Thermoflexia</taxon>
        <taxon>Thermoflexales</taxon>
        <taxon>Thermoflexaceae</taxon>
        <taxon>Thermoflexus</taxon>
    </lineage>
</organism>
<evidence type="ECO:0000313" key="3">
    <source>
        <dbReference type="Proteomes" id="UP000236642"/>
    </source>
</evidence>
<comment type="similarity">
    <text evidence="1">Belongs to the asp23 family.</text>
</comment>
<dbReference type="Proteomes" id="UP000236642">
    <property type="component" value="Unassembled WGS sequence"/>
</dbReference>
<proteinExistence type="inferred from homology"/>
<dbReference type="PANTHER" id="PTHR34297:SF1">
    <property type="entry name" value="ASP23_GLS24 FAMILY ENVELOPE STRESS RESPONSE PROTEIN"/>
    <property type="match status" value="1"/>
</dbReference>